<dbReference type="Gene3D" id="3.30.160.390">
    <property type="entry name" value="Integrase, DNA-binding domain"/>
    <property type="match status" value="1"/>
</dbReference>
<dbReference type="InterPro" id="IPR002104">
    <property type="entry name" value="Integrase_catalytic"/>
</dbReference>
<sequence>MALTVLTISNAKPKDKVQKLFDSCGLFLEITPKGSKRWRHKYYYQGKEKLLSLGLYQDVSLAEAREILSEQKKQLAKGIDPSAARQAIESARVATALNQFEVVAREWFANKQPSWAASHAKVNLQRLERDVFPLIGDRGIADITAPEILSLLQGIIKRGSIETAHRVKSIISQVMRYGIATNRVDHDVTPGLTGALPPSPENHLAAITDPKRLGQVLKMFDAYPGGLVVRCALQLTPLLFVRPGELRAMKWAEVDLNTKEWLSTLSKTNQPHIVPLATQSAAILREIQPFTRTGEFVFPSPRTSNRPMANE</sequence>
<dbReference type="InterPro" id="IPR050808">
    <property type="entry name" value="Phage_Integrase"/>
</dbReference>
<reference evidence="9" key="1">
    <citation type="submission" date="2023-07" db="EMBL/GenBank/DDBJ databases">
        <authorList>
            <person name="Luz R."/>
            <person name="Cordeiro R."/>
            <person name="Fonseca A."/>
            <person name="Goncalves V."/>
        </authorList>
    </citation>
    <scope>NUCLEOTIDE SEQUENCE [LARGE SCALE GENOMIC DNA]</scope>
    <source>
        <strain evidence="9">BACA0444</strain>
    </source>
</reference>
<keyword evidence="3 5" id="KW-0238">DNA-binding</keyword>
<dbReference type="Pfam" id="PF00589">
    <property type="entry name" value="Phage_integrase"/>
    <property type="match status" value="1"/>
</dbReference>
<dbReference type="PROSITE" id="PS51898">
    <property type="entry name" value="TYR_RECOMBINASE"/>
    <property type="match status" value="1"/>
</dbReference>
<keyword evidence="2" id="KW-0229">DNA integration</keyword>
<dbReference type="PANTHER" id="PTHR30629:SF2">
    <property type="entry name" value="PROPHAGE INTEGRASE INTS-RELATED"/>
    <property type="match status" value="1"/>
</dbReference>
<dbReference type="InterPro" id="IPR025166">
    <property type="entry name" value="Integrase_DNA_bind_dom"/>
</dbReference>
<accession>A0AAE4JZU8</accession>
<dbReference type="Pfam" id="PF22022">
    <property type="entry name" value="Phage_int_M"/>
    <property type="match status" value="1"/>
</dbReference>
<evidence type="ECO:0000256" key="5">
    <source>
        <dbReference type="PROSITE-ProRule" id="PRU01248"/>
    </source>
</evidence>
<dbReference type="SUPFAM" id="SSF56349">
    <property type="entry name" value="DNA breaking-rejoining enzymes"/>
    <property type="match status" value="1"/>
</dbReference>
<dbReference type="InterPro" id="IPR010998">
    <property type="entry name" value="Integrase_recombinase_N"/>
</dbReference>
<evidence type="ECO:0000256" key="1">
    <source>
        <dbReference type="ARBA" id="ARBA00008857"/>
    </source>
</evidence>
<evidence type="ECO:0000256" key="4">
    <source>
        <dbReference type="ARBA" id="ARBA00023172"/>
    </source>
</evidence>
<evidence type="ECO:0000259" key="7">
    <source>
        <dbReference type="PROSITE" id="PS51900"/>
    </source>
</evidence>
<dbReference type="InterPro" id="IPR038488">
    <property type="entry name" value="Integrase_DNA-bd_sf"/>
</dbReference>
<feature type="domain" description="Core-binding (CB)" evidence="7">
    <location>
        <begin position="98"/>
        <end position="179"/>
    </location>
</feature>
<dbReference type="AlphaFoldDB" id="A0AAE4JZU8"/>
<evidence type="ECO:0000313" key="9">
    <source>
        <dbReference type="Proteomes" id="UP001268256"/>
    </source>
</evidence>
<gene>
    <name evidence="8" type="ORF">RIF25_10505</name>
</gene>
<evidence type="ECO:0000313" key="8">
    <source>
        <dbReference type="EMBL" id="MDS3861237.1"/>
    </source>
</evidence>
<dbReference type="PROSITE" id="PS51900">
    <property type="entry name" value="CB"/>
    <property type="match status" value="1"/>
</dbReference>
<dbReference type="InterPro" id="IPR011010">
    <property type="entry name" value="DNA_brk_join_enz"/>
</dbReference>
<organism evidence="8 9">
    <name type="scientific">Pseudocalidococcus azoricus BACA0444</name>
    <dbReference type="NCBI Taxonomy" id="2918990"/>
    <lineage>
        <taxon>Bacteria</taxon>
        <taxon>Bacillati</taxon>
        <taxon>Cyanobacteriota</taxon>
        <taxon>Cyanophyceae</taxon>
        <taxon>Acaryochloridales</taxon>
        <taxon>Thermosynechococcaceae</taxon>
        <taxon>Pseudocalidococcus</taxon>
        <taxon>Pseudocalidococcus azoricus</taxon>
    </lineage>
</organism>
<proteinExistence type="inferred from homology"/>
<dbReference type="Pfam" id="PF13356">
    <property type="entry name" value="Arm-DNA-bind_3"/>
    <property type="match status" value="1"/>
</dbReference>
<comment type="caution">
    <text evidence="8">The sequence shown here is derived from an EMBL/GenBank/DDBJ whole genome shotgun (WGS) entry which is preliminary data.</text>
</comment>
<dbReference type="Gene3D" id="1.10.443.10">
    <property type="entry name" value="Intergrase catalytic core"/>
    <property type="match status" value="1"/>
</dbReference>
<name>A0AAE4JZU8_9CYAN</name>
<dbReference type="Proteomes" id="UP001268256">
    <property type="component" value="Unassembled WGS sequence"/>
</dbReference>
<protein>
    <submittedName>
        <fullName evidence="8">Integrase arm-type DNA-binding domain-containing protein</fullName>
    </submittedName>
</protein>
<dbReference type="GO" id="GO:0003677">
    <property type="term" value="F:DNA binding"/>
    <property type="evidence" value="ECO:0007669"/>
    <property type="project" value="UniProtKB-UniRule"/>
</dbReference>
<feature type="domain" description="Tyr recombinase" evidence="6">
    <location>
        <begin position="203"/>
        <end position="311"/>
    </location>
</feature>
<dbReference type="PANTHER" id="PTHR30629">
    <property type="entry name" value="PROPHAGE INTEGRASE"/>
    <property type="match status" value="1"/>
</dbReference>
<dbReference type="InterPro" id="IPR013762">
    <property type="entry name" value="Integrase-like_cat_sf"/>
</dbReference>
<keyword evidence="4" id="KW-0233">DNA recombination</keyword>
<dbReference type="InterPro" id="IPR044068">
    <property type="entry name" value="CB"/>
</dbReference>
<comment type="similarity">
    <text evidence="1">Belongs to the 'phage' integrase family.</text>
</comment>
<evidence type="ECO:0000259" key="6">
    <source>
        <dbReference type="PROSITE" id="PS51898"/>
    </source>
</evidence>
<keyword evidence="9" id="KW-1185">Reference proteome</keyword>
<dbReference type="InterPro" id="IPR053876">
    <property type="entry name" value="Phage_int_M"/>
</dbReference>
<evidence type="ECO:0000256" key="3">
    <source>
        <dbReference type="ARBA" id="ARBA00023125"/>
    </source>
</evidence>
<dbReference type="EMBL" id="JAVMIP010000010">
    <property type="protein sequence ID" value="MDS3861237.1"/>
    <property type="molecule type" value="Genomic_DNA"/>
</dbReference>
<dbReference type="RefSeq" id="WP_322878483.1">
    <property type="nucleotide sequence ID" value="NZ_JAVMIP010000010.1"/>
</dbReference>
<dbReference type="Gene3D" id="1.10.150.130">
    <property type="match status" value="1"/>
</dbReference>
<dbReference type="GO" id="GO:0015074">
    <property type="term" value="P:DNA integration"/>
    <property type="evidence" value="ECO:0007669"/>
    <property type="project" value="UniProtKB-KW"/>
</dbReference>
<evidence type="ECO:0000256" key="2">
    <source>
        <dbReference type="ARBA" id="ARBA00022908"/>
    </source>
</evidence>
<dbReference type="GO" id="GO:0006310">
    <property type="term" value="P:DNA recombination"/>
    <property type="evidence" value="ECO:0007669"/>
    <property type="project" value="UniProtKB-KW"/>
</dbReference>